<keyword evidence="7" id="KW-0949">S-adenosyl-L-methionine</keyword>
<evidence type="ECO:0000256" key="5">
    <source>
        <dbReference type="ARBA" id="ARBA00022603"/>
    </source>
</evidence>
<keyword evidence="6" id="KW-0808">Transferase</keyword>
<dbReference type="GO" id="GO:0004719">
    <property type="term" value="F:protein-L-isoaspartate (D-aspartate) O-methyltransferase activity"/>
    <property type="evidence" value="ECO:0007669"/>
    <property type="project" value="UniProtKB-EC"/>
</dbReference>
<evidence type="ECO:0000256" key="4">
    <source>
        <dbReference type="ARBA" id="ARBA00022490"/>
    </source>
</evidence>
<evidence type="ECO:0000256" key="1">
    <source>
        <dbReference type="ARBA" id="ARBA00004496"/>
    </source>
</evidence>
<evidence type="ECO:0000256" key="2">
    <source>
        <dbReference type="ARBA" id="ARBA00005369"/>
    </source>
</evidence>
<dbReference type="InterPro" id="IPR000682">
    <property type="entry name" value="PCMT"/>
</dbReference>
<dbReference type="SUPFAM" id="SSF53335">
    <property type="entry name" value="S-adenosyl-L-methionine-dependent methyltransferases"/>
    <property type="match status" value="1"/>
</dbReference>
<dbReference type="GO" id="GO:0005737">
    <property type="term" value="C:cytoplasm"/>
    <property type="evidence" value="ECO:0007669"/>
    <property type="project" value="UniProtKB-SubCell"/>
</dbReference>
<dbReference type="GO" id="GO:0032259">
    <property type="term" value="P:methylation"/>
    <property type="evidence" value="ECO:0007669"/>
    <property type="project" value="UniProtKB-KW"/>
</dbReference>
<comment type="subcellular location">
    <subcellularLocation>
        <location evidence="1">Cytoplasm</location>
    </subcellularLocation>
</comment>
<name>A0A7S4FTI8_9EUGL</name>
<sequence>MSAVDLYKIQATLAKHRQVEPAWKTSYAKFLDDSRVAHLEAGGYVFENLSVYMTLIQLLAPAVRSTTEPPRVLDVGCGTGFLTMVMAHLVAPNAGHVTAIDVFERQVQHAERDMRAVRPDLLPVCTFAVANAWSFQSEQKFDAIAVAAQCATVPQNLVALLKPGGRLVLPLGPVVPINSKRADKYNPYWLVEAGAEGEPPVREERAGPISVNFLPLLPVA</sequence>
<evidence type="ECO:0000256" key="6">
    <source>
        <dbReference type="ARBA" id="ARBA00022679"/>
    </source>
</evidence>
<protein>
    <recommendedName>
        <fullName evidence="3">protein-L-isoaspartate(D-aspartate) O-methyltransferase</fullName>
        <ecNumber evidence="3">2.1.1.77</ecNumber>
    </recommendedName>
</protein>
<keyword evidence="5" id="KW-0489">Methyltransferase</keyword>
<dbReference type="PANTHER" id="PTHR11579:SF0">
    <property type="entry name" value="PROTEIN-L-ISOASPARTATE(D-ASPARTATE) O-METHYLTRANSFERASE"/>
    <property type="match status" value="1"/>
</dbReference>
<evidence type="ECO:0000313" key="8">
    <source>
        <dbReference type="EMBL" id="CAE0813583.1"/>
    </source>
</evidence>
<dbReference type="Pfam" id="PF01135">
    <property type="entry name" value="PCMT"/>
    <property type="match status" value="1"/>
</dbReference>
<keyword evidence="4" id="KW-0963">Cytoplasm</keyword>
<gene>
    <name evidence="8" type="ORF">EGYM00163_LOCUS24734</name>
</gene>
<evidence type="ECO:0000256" key="3">
    <source>
        <dbReference type="ARBA" id="ARBA00011890"/>
    </source>
</evidence>
<dbReference type="PANTHER" id="PTHR11579">
    <property type="entry name" value="PROTEIN-L-ISOASPARTATE O-METHYLTRANSFERASE"/>
    <property type="match status" value="1"/>
</dbReference>
<dbReference type="InterPro" id="IPR029063">
    <property type="entry name" value="SAM-dependent_MTases_sf"/>
</dbReference>
<comment type="similarity">
    <text evidence="2">Belongs to the methyltransferase superfamily. L-isoaspartyl/D-aspartyl protein methyltransferase family.</text>
</comment>
<proteinExistence type="inferred from homology"/>
<dbReference type="CDD" id="cd02440">
    <property type="entry name" value="AdoMet_MTases"/>
    <property type="match status" value="1"/>
</dbReference>
<dbReference type="Gene3D" id="3.40.50.150">
    <property type="entry name" value="Vaccinia Virus protein VP39"/>
    <property type="match status" value="1"/>
</dbReference>
<accession>A0A7S4FTI8</accession>
<reference evidence="8" key="1">
    <citation type="submission" date="2021-01" db="EMBL/GenBank/DDBJ databases">
        <authorList>
            <person name="Corre E."/>
            <person name="Pelletier E."/>
            <person name="Niang G."/>
            <person name="Scheremetjew M."/>
            <person name="Finn R."/>
            <person name="Kale V."/>
            <person name="Holt S."/>
            <person name="Cochrane G."/>
            <person name="Meng A."/>
            <person name="Brown T."/>
            <person name="Cohen L."/>
        </authorList>
    </citation>
    <scope>NUCLEOTIDE SEQUENCE</scope>
    <source>
        <strain evidence="8">CCMP1594</strain>
    </source>
</reference>
<evidence type="ECO:0000256" key="7">
    <source>
        <dbReference type="ARBA" id="ARBA00022691"/>
    </source>
</evidence>
<dbReference type="EC" id="2.1.1.77" evidence="3"/>
<dbReference type="EMBL" id="HBJA01070408">
    <property type="protein sequence ID" value="CAE0813583.1"/>
    <property type="molecule type" value="Transcribed_RNA"/>
</dbReference>
<dbReference type="AlphaFoldDB" id="A0A7S4FTI8"/>
<organism evidence="8">
    <name type="scientific">Eutreptiella gymnastica</name>
    <dbReference type="NCBI Taxonomy" id="73025"/>
    <lineage>
        <taxon>Eukaryota</taxon>
        <taxon>Discoba</taxon>
        <taxon>Euglenozoa</taxon>
        <taxon>Euglenida</taxon>
        <taxon>Spirocuta</taxon>
        <taxon>Euglenophyceae</taxon>
        <taxon>Eutreptiales</taxon>
        <taxon>Eutreptiaceae</taxon>
        <taxon>Eutreptiella</taxon>
    </lineage>
</organism>